<evidence type="ECO:0000256" key="5">
    <source>
        <dbReference type="ARBA" id="ARBA00023136"/>
    </source>
</evidence>
<dbReference type="AlphaFoldDB" id="A0A226MNY9"/>
<feature type="non-terminal residue" evidence="7">
    <location>
        <position position="1"/>
    </location>
</feature>
<comment type="subcellular location">
    <subcellularLocation>
        <location evidence="1">Membrane</location>
        <topology evidence="1">Multi-pass membrane protein</topology>
    </subcellularLocation>
</comment>
<proteinExistence type="inferred from homology"/>
<accession>A0A226MNY9</accession>
<evidence type="ECO:0000256" key="6">
    <source>
        <dbReference type="SAM" id="Phobius"/>
    </source>
</evidence>
<sequence length="568" mass="64758">SMFLNTLTPKFYVALTGTSSLISGLILIFEWWYFRKYGTSFIEQVSVSHLRPLLGGVDNSAPSAANAANGEADSSRQSVSECKVWRNPLNLFRGAEYNRYTWVTGREPLTYYDMNLSAQDHQTFFTCDTDHLRPADAIMQKAWRERNPQARISAAHEALELNECATAYILLAEEEATTIVEAEKLFKQALKAGEGCYRRSQQLQHHGAQYEAQHRRDTNVLVYIKRRLAMCARKLGRTREAVKMMRDLMKEFPLLSMFNIHENLLEALLELQAYADVQAVLAKYDDISLPKSATICYTAALLKARAVSDKFSPEAASRRGLSTAEMNAVEAIHRAVEFNPHVPKYLLEMKSLILPPEHILKRGDSEAIAYAFFHLQHWKRVEGALNLLHCTWEGSNECLAHTHSCLVFFFAAFRMIPYPLEKGHLFYPYPICTETADRELLPCTFSFSCHWRQGIVYLSLVLVIAFDGKNVVWGFGYFFTYSAFFLLFPAAFHEVSVYPKKELPFFILFTAGLCSFTAMLALLTHQFPELMGVFAKAFLSTLFAPLNFVMEKVESILPSSLWHQLTRI</sequence>
<evidence type="ECO:0000313" key="7">
    <source>
        <dbReference type="EMBL" id="OXB56995.1"/>
    </source>
</evidence>
<dbReference type="InterPro" id="IPR007311">
    <property type="entry name" value="ST7"/>
</dbReference>
<protein>
    <recommendedName>
        <fullName evidence="9">Suppressor of tumorigenicity 7 protein</fullName>
    </recommendedName>
</protein>
<dbReference type="Proteomes" id="UP000198323">
    <property type="component" value="Unassembled WGS sequence"/>
</dbReference>
<evidence type="ECO:0000256" key="2">
    <source>
        <dbReference type="ARBA" id="ARBA00009751"/>
    </source>
</evidence>
<dbReference type="EMBL" id="MCFN01000584">
    <property type="protein sequence ID" value="OXB56995.1"/>
    <property type="molecule type" value="Genomic_DNA"/>
</dbReference>
<keyword evidence="8" id="KW-1185">Reference proteome</keyword>
<evidence type="ECO:0008006" key="9">
    <source>
        <dbReference type="Google" id="ProtNLM"/>
    </source>
</evidence>
<keyword evidence="5 6" id="KW-0472">Membrane</keyword>
<dbReference type="Pfam" id="PF04184">
    <property type="entry name" value="ST7"/>
    <property type="match status" value="2"/>
</dbReference>
<comment type="caution">
    <text evidence="7">The sequence shown here is derived from an EMBL/GenBank/DDBJ whole genome shotgun (WGS) entry which is preliminary data.</text>
</comment>
<name>A0A226MNY9_CALSU</name>
<feature type="transmembrane region" description="Helical" evidence="6">
    <location>
        <begin position="472"/>
        <end position="491"/>
    </location>
</feature>
<evidence type="ECO:0000313" key="8">
    <source>
        <dbReference type="Proteomes" id="UP000198323"/>
    </source>
</evidence>
<feature type="transmembrane region" description="Helical" evidence="6">
    <location>
        <begin position="12"/>
        <end position="34"/>
    </location>
</feature>
<dbReference type="OrthoDB" id="5914722at2759"/>
<keyword evidence="4 6" id="KW-1133">Transmembrane helix</keyword>
<dbReference type="PANTHER" id="PTHR12745:SF8">
    <property type="entry name" value="SUPPRESSOR OF TUMORIGENICITY 7 PROTEIN"/>
    <property type="match status" value="1"/>
</dbReference>
<keyword evidence="3 6" id="KW-0812">Transmembrane</keyword>
<gene>
    <name evidence="7" type="ORF">ASZ78_017027</name>
</gene>
<comment type="similarity">
    <text evidence="2">Belongs to the ST7 family.</text>
</comment>
<dbReference type="CDD" id="cd11557">
    <property type="entry name" value="ST7"/>
    <property type="match status" value="1"/>
</dbReference>
<evidence type="ECO:0000256" key="3">
    <source>
        <dbReference type="ARBA" id="ARBA00022692"/>
    </source>
</evidence>
<feature type="transmembrane region" description="Helical" evidence="6">
    <location>
        <begin position="503"/>
        <end position="524"/>
    </location>
</feature>
<reference evidence="7 8" key="1">
    <citation type="submission" date="2016-07" db="EMBL/GenBank/DDBJ databases">
        <title>Disparate Historic Effective Population Sizes Predicted by Modern Levels of Genome Diversity for the Scaled Quail (Callipepla squamata) and the Northern Bobwhite (Colinus virginianus): Inferences from First and Second Generation Draft Genome Assemblies for Sympatric New World Quail.</title>
        <authorList>
            <person name="Oldeschulte D.L."/>
            <person name="Halley Y.A."/>
            <person name="Bhattarai E.K."/>
            <person name="Brashear W.A."/>
            <person name="Hill J."/>
            <person name="Metz R.P."/>
            <person name="Johnson C.D."/>
            <person name="Rollins D."/>
            <person name="Peterson M.J."/>
            <person name="Bickhart D.M."/>
            <person name="Decker J.E."/>
            <person name="Seabury C.M."/>
        </authorList>
    </citation>
    <scope>NUCLEOTIDE SEQUENCE [LARGE SCALE GENOMIC DNA]</scope>
    <source>
        <strain evidence="7 8">Texas</strain>
        <tissue evidence="7">Leg muscle</tissue>
    </source>
</reference>
<dbReference type="PANTHER" id="PTHR12745">
    <property type="entry name" value="SUPPRESSION OF TUMORIGENICITY 7"/>
    <property type="match status" value="1"/>
</dbReference>
<evidence type="ECO:0000256" key="1">
    <source>
        <dbReference type="ARBA" id="ARBA00004141"/>
    </source>
</evidence>
<organism evidence="7 8">
    <name type="scientific">Callipepla squamata</name>
    <name type="common">Scaled quail</name>
    <dbReference type="NCBI Taxonomy" id="9009"/>
    <lineage>
        <taxon>Eukaryota</taxon>
        <taxon>Metazoa</taxon>
        <taxon>Chordata</taxon>
        <taxon>Craniata</taxon>
        <taxon>Vertebrata</taxon>
        <taxon>Euteleostomi</taxon>
        <taxon>Archelosauria</taxon>
        <taxon>Archosauria</taxon>
        <taxon>Dinosauria</taxon>
        <taxon>Saurischia</taxon>
        <taxon>Theropoda</taxon>
        <taxon>Coelurosauria</taxon>
        <taxon>Aves</taxon>
        <taxon>Neognathae</taxon>
        <taxon>Galloanserae</taxon>
        <taxon>Galliformes</taxon>
        <taxon>Odontophoridae</taxon>
        <taxon>Callipepla</taxon>
    </lineage>
</organism>
<evidence type="ECO:0000256" key="4">
    <source>
        <dbReference type="ARBA" id="ARBA00022989"/>
    </source>
</evidence>
<dbReference type="STRING" id="9009.A0A226MNY9"/>
<dbReference type="GO" id="GO:0016020">
    <property type="term" value="C:membrane"/>
    <property type="evidence" value="ECO:0007669"/>
    <property type="project" value="UniProtKB-SubCell"/>
</dbReference>